<evidence type="ECO:0000256" key="1">
    <source>
        <dbReference type="ARBA" id="ARBA00029454"/>
    </source>
</evidence>
<accession>A0A6A6VQM2</accession>
<dbReference type="Proteomes" id="UP000799437">
    <property type="component" value="Unassembled WGS sequence"/>
</dbReference>
<comment type="similarity">
    <text evidence="1">Belongs to the NRP synthetase family.</text>
</comment>
<name>A0A6A6VQM2_9PEZI</name>
<dbReference type="EMBL" id="ML996589">
    <property type="protein sequence ID" value="KAF2752948.1"/>
    <property type="molecule type" value="Genomic_DNA"/>
</dbReference>
<evidence type="ECO:0000313" key="3">
    <source>
        <dbReference type="Proteomes" id="UP000799437"/>
    </source>
</evidence>
<organism evidence="2 3">
    <name type="scientific">Pseudovirgaria hyperparasitica</name>
    <dbReference type="NCBI Taxonomy" id="470096"/>
    <lineage>
        <taxon>Eukaryota</taxon>
        <taxon>Fungi</taxon>
        <taxon>Dikarya</taxon>
        <taxon>Ascomycota</taxon>
        <taxon>Pezizomycotina</taxon>
        <taxon>Dothideomycetes</taxon>
        <taxon>Dothideomycetes incertae sedis</taxon>
        <taxon>Acrospermales</taxon>
        <taxon>Acrospermaceae</taxon>
        <taxon>Pseudovirgaria</taxon>
    </lineage>
</organism>
<gene>
    <name evidence="2" type="ORF">EJ05DRAFT_523511</name>
</gene>
<dbReference type="PANTHER" id="PTHR45398:SF1">
    <property type="entry name" value="ENZYME, PUTATIVE (JCVI)-RELATED"/>
    <property type="match status" value="1"/>
</dbReference>
<dbReference type="SUPFAM" id="SSF52777">
    <property type="entry name" value="CoA-dependent acyltransferases"/>
    <property type="match status" value="1"/>
</dbReference>
<dbReference type="RefSeq" id="XP_033595399.1">
    <property type="nucleotide sequence ID" value="XM_033748805.1"/>
</dbReference>
<evidence type="ECO:0008006" key="4">
    <source>
        <dbReference type="Google" id="ProtNLM"/>
    </source>
</evidence>
<proteinExistence type="inferred from homology"/>
<dbReference type="Gene3D" id="3.30.559.30">
    <property type="entry name" value="Nonribosomal peptide synthetase, condensation domain"/>
    <property type="match status" value="1"/>
</dbReference>
<dbReference type="OrthoDB" id="416786at2759"/>
<reference evidence="2" key="1">
    <citation type="journal article" date="2020" name="Stud. Mycol.">
        <title>101 Dothideomycetes genomes: a test case for predicting lifestyles and emergence of pathogens.</title>
        <authorList>
            <person name="Haridas S."/>
            <person name="Albert R."/>
            <person name="Binder M."/>
            <person name="Bloem J."/>
            <person name="Labutti K."/>
            <person name="Salamov A."/>
            <person name="Andreopoulos B."/>
            <person name="Baker S."/>
            <person name="Barry K."/>
            <person name="Bills G."/>
            <person name="Bluhm B."/>
            <person name="Cannon C."/>
            <person name="Castanera R."/>
            <person name="Culley D."/>
            <person name="Daum C."/>
            <person name="Ezra D."/>
            <person name="Gonzalez J."/>
            <person name="Henrissat B."/>
            <person name="Kuo A."/>
            <person name="Liang C."/>
            <person name="Lipzen A."/>
            <person name="Lutzoni F."/>
            <person name="Magnuson J."/>
            <person name="Mondo S."/>
            <person name="Nolan M."/>
            <person name="Ohm R."/>
            <person name="Pangilinan J."/>
            <person name="Park H.-J."/>
            <person name="Ramirez L."/>
            <person name="Alfaro M."/>
            <person name="Sun H."/>
            <person name="Tritt A."/>
            <person name="Yoshinaga Y."/>
            <person name="Zwiers L.-H."/>
            <person name="Turgeon B."/>
            <person name="Goodwin S."/>
            <person name="Spatafora J."/>
            <person name="Crous P."/>
            <person name="Grigoriev I."/>
        </authorList>
    </citation>
    <scope>NUCLEOTIDE SEQUENCE</scope>
    <source>
        <strain evidence="2">CBS 121739</strain>
    </source>
</reference>
<dbReference type="AlphaFoldDB" id="A0A6A6VQM2"/>
<keyword evidence="3" id="KW-1185">Reference proteome</keyword>
<protein>
    <recommendedName>
        <fullName evidence="4">Condensation domain-containing protein</fullName>
    </recommendedName>
</protein>
<dbReference type="PANTHER" id="PTHR45398">
    <property type="match status" value="1"/>
</dbReference>
<sequence>MDVAIDLSRTVGWFTTLSPLHVDRNTDDNVLHTVRLVKDARRSLPTNGLAYWVSRFLNPDGIRAFQPHSSPMEVQFNYLGQFQQLERTNSLFSSINLDDAVSAASPHMPTSVLFDINVVIEAGVAKFCFAWNRHIDHQDSILAWTA</sequence>
<evidence type="ECO:0000313" key="2">
    <source>
        <dbReference type="EMBL" id="KAF2752948.1"/>
    </source>
</evidence>
<dbReference type="GeneID" id="54489859"/>